<evidence type="ECO:0000313" key="2">
    <source>
        <dbReference type="EMBL" id="ELA37644.1"/>
    </source>
</evidence>
<proteinExistence type="predicted"/>
<dbReference type="AlphaFoldDB" id="L2GG51"/>
<organism evidence="2">
    <name type="scientific">Colletotrichum fructicola (strain Nara gc5)</name>
    <name type="common">Anthracnose fungus</name>
    <name type="synonym">Colletotrichum gloeosporioides (strain Nara gc5)</name>
    <dbReference type="NCBI Taxonomy" id="1213859"/>
    <lineage>
        <taxon>Eukaryota</taxon>
        <taxon>Fungi</taxon>
        <taxon>Dikarya</taxon>
        <taxon>Ascomycota</taxon>
        <taxon>Pezizomycotina</taxon>
        <taxon>Sordariomycetes</taxon>
        <taxon>Hypocreomycetidae</taxon>
        <taxon>Glomerellales</taxon>
        <taxon>Glomerellaceae</taxon>
        <taxon>Colletotrichum</taxon>
        <taxon>Colletotrichum gloeosporioides species complex</taxon>
    </lineage>
</organism>
<keyword evidence="1" id="KW-0812">Transmembrane</keyword>
<evidence type="ECO:0000256" key="1">
    <source>
        <dbReference type="SAM" id="Phobius"/>
    </source>
</evidence>
<protein>
    <submittedName>
        <fullName evidence="2">Uncharacterized protein</fullName>
    </submittedName>
</protein>
<reference evidence="2" key="1">
    <citation type="submission" date="2012-08" db="EMBL/GenBank/DDBJ databases">
        <title>Genome analysis of Colletotrichum orbiculare and Colletotrichum fructicola.</title>
        <authorList>
            <person name="Gan P.H.P."/>
            <person name="Ikeda K."/>
            <person name="Irieda H."/>
            <person name="Narusaka M."/>
            <person name="O'Connell R.J."/>
            <person name="Narusaka Y."/>
            <person name="Takano Y."/>
            <person name="Kubo Y."/>
            <person name="Shirasu K."/>
        </authorList>
    </citation>
    <scope>NUCLEOTIDE SEQUENCE</scope>
    <source>
        <strain evidence="2">Nara gc5</strain>
    </source>
</reference>
<gene>
    <name evidence="2" type="ORF">CGGC5_15430</name>
</gene>
<sequence length="142" mass="15522">MLERLKRLYTIFAVLSALLASVVLLTFNKWPSDGPSPLASLSVSLRAMSAITFLFTMIIAIMLMFRLQAARPVSRTELRLLWLTVACFDGAVLDVVIGLVASLADDLPWQHVAAIALVTGVLLVVATAIALWMQMTASQWGY</sequence>
<accession>L2GG51</accession>
<feature type="non-terminal residue" evidence="2">
    <location>
        <position position="142"/>
    </location>
</feature>
<name>L2GG51_COLFN</name>
<feature type="transmembrane region" description="Helical" evidence="1">
    <location>
        <begin position="109"/>
        <end position="133"/>
    </location>
</feature>
<feature type="transmembrane region" description="Helical" evidence="1">
    <location>
        <begin position="7"/>
        <end position="27"/>
    </location>
</feature>
<keyword evidence="1" id="KW-0472">Membrane</keyword>
<keyword evidence="1" id="KW-1133">Transmembrane helix</keyword>
<feature type="transmembrane region" description="Helical" evidence="1">
    <location>
        <begin position="80"/>
        <end position="103"/>
    </location>
</feature>
<dbReference type="HOGENOM" id="CLU_1820366_0_0_1"/>
<feature type="transmembrane region" description="Helical" evidence="1">
    <location>
        <begin position="47"/>
        <end position="68"/>
    </location>
</feature>
<dbReference type="EMBL" id="KB020394">
    <property type="protein sequence ID" value="ELA37644.1"/>
    <property type="molecule type" value="Genomic_DNA"/>
</dbReference>